<accession>X0VLE3</accession>
<gene>
    <name evidence="2" type="ORF">S01H1_36034</name>
</gene>
<organism evidence="2">
    <name type="scientific">marine sediment metagenome</name>
    <dbReference type="NCBI Taxonomy" id="412755"/>
    <lineage>
        <taxon>unclassified sequences</taxon>
        <taxon>metagenomes</taxon>
        <taxon>ecological metagenomes</taxon>
    </lineage>
</organism>
<dbReference type="GO" id="GO:0003987">
    <property type="term" value="F:acetate-CoA ligase activity"/>
    <property type="evidence" value="ECO:0007669"/>
    <property type="project" value="TreeGrafter"/>
</dbReference>
<dbReference type="InterPro" id="IPR042099">
    <property type="entry name" value="ANL_N_sf"/>
</dbReference>
<reference evidence="2" key="1">
    <citation type="journal article" date="2014" name="Front. Microbiol.">
        <title>High frequency of phylogenetically diverse reductive dehalogenase-homologous genes in deep subseafloor sedimentary metagenomes.</title>
        <authorList>
            <person name="Kawai M."/>
            <person name="Futagami T."/>
            <person name="Toyoda A."/>
            <person name="Takaki Y."/>
            <person name="Nishi S."/>
            <person name="Hori S."/>
            <person name="Arai W."/>
            <person name="Tsubouchi T."/>
            <person name="Morono Y."/>
            <person name="Uchiyama I."/>
            <person name="Ito T."/>
            <person name="Fujiyama A."/>
            <person name="Inagaki F."/>
            <person name="Takami H."/>
        </authorList>
    </citation>
    <scope>NUCLEOTIDE SEQUENCE</scope>
    <source>
        <strain evidence="2">Expedition CK06-06</strain>
    </source>
</reference>
<dbReference type="Gene3D" id="3.30.300.30">
    <property type="match status" value="1"/>
</dbReference>
<dbReference type="Gene3D" id="3.40.50.12780">
    <property type="entry name" value="N-terminal domain of ligase-like"/>
    <property type="match status" value="1"/>
</dbReference>
<comment type="caution">
    <text evidence="2">The sequence shown here is derived from an EMBL/GenBank/DDBJ whole genome shotgun (WGS) entry which is preliminary data.</text>
</comment>
<dbReference type="InterPro" id="IPR025110">
    <property type="entry name" value="AMP-bd_C"/>
</dbReference>
<dbReference type="PANTHER" id="PTHR24095:SF232">
    <property type="entry name" value="ACETYL-COENZYME A SYNTHETASE"/>
    <property type="match status" value="1"/>
</dbReference>
<dbReference type="AlphaFoldDB" id="X0VLE3"/>
<dbReference type="Pfam" id="PF13193">
    <property type="entry name" value="AMP-binding_C"/>
    <property type="match status" value="1"/>
</dbReference>
<sequence length="174" mass="19122">LYKDSYWSRFPGSYYTGDFAMRDEDGYFWLLGRADEVLKVAGHRIGTAELEDAAVSHPAVAEAAVASKPDEIKGDAIVLFITLKDNVSPSPDLKKDLGKHLRNVIGPIATPDEVYFVDSLPKTRSGKIMRRVLKAIASGQSPGDLTTLEDEASVEEAKKAYETVKKKSDTDKDD</sequence>
<protein>
    <recommendedName>
        <fullName evidence="1">AMP-binding enzyme C-terminal domain-containing protein</fullName>
    </recommendedName>
</protein>
<dbReference type="PANTHER" id="PTHR24095">
    <property type="entry name" value="ACETYL-COENZYME A SYNTHETASE"/>
    <property type="match status" value="1"/>
</dbReference>
<feature type="domain" description="AMP-binding enzyme C-terminal" evidence="1">
    <location>
        <begin position="49"/>
        <end position="127"/>
    </location>
</feature>
<dbReference type="SUPFAM" id="SSF56801">
    <property type="entry name" value="Acetyl-CoA synthetase-like"/>
    <property type="match status" value="1"/>
</dbReference>
<dbReference type="InterPro" id="IPR045851">
    <property type="entry name" value="AMP-bd_C_sf"/>
</dbReference>
<dbReference type="EMBL" id="BARS01022545">
    <property type="protein sequence ID" value="GAG01371.1"/>
    <property type="molecule type" value="Genomic_DNA"/>
</dbReference>
<evidence type="ECO:0000313" key="2">
    <source>
        <dbReference type="EMBL" id="GAG01371.1"/>
    </source>
</evidence>
<feature type="non-terminal residue" evidence="2">
    <location>
        <position position="1"/>
    </location>
</feature>
<evidence type="ECO:0000259" key="1">
    <source>
        <dbReference type="Pfam" id="PF13193"/>
    </source>
</evidence>
<name>X0VLE3_9ZZZZ</name>
<dbReference type="GO" id="GO:0006085">
    <property type="term" value="P:acetyl-CoA biosynthetic process"/>
    <property type="evidence" value="ECO:0007669"/>
    <property type="project" value="TreeGrafter"/>
</dbReference>
<proteinExistence type="predicted"/>